<organism evidence="1">
    <name type="scientific">Siphoviridae sp. ct4be24</name>
    <dbReference type="NCBI Taxonomy" id="2826289"/>
    <lineage>
        <taxon>Viruses</taxon>
        <taxon>Duplodnaviria</taxon>
        <taxon>Heunggongvirae</taxon>
        <taxon>Uroviricota</taxon>
        <taxon>Caudoviricetes</taxon>
    </lineage>
</organism>
<reference evidence="1" key="1">
    <citation type="journal article" date="2021" name="Proc. Natl. Acad. Sci. U.S.A.">
        <title>A Catalog of Tens of Thousands of Viruses from Human Metagenomes Reveals Hidden Associations with Chronic Diseases.</title>
        <authorList>
            <person name="Tisza M.J."/>
            <person name="Buck C.B."/>
        </authorList>
    </citation>
    <scope>NUCLEOTIDE SEQUENCE</scope>
    <source>
        <strain evidence="1">Ct4be24</strain>
    </source>
</reference>
<protein>
    <submittedName>
        <fullName evidence="1">Uncharacterized protein</fullName>
    </submittedName>
</protein>
<name>A0A8S5QS41_9CAUD</name>
<accession>A0A8S5QS41</accession>
<proteinExistence type="predicted"/>
<dbReference type="EMBL" id="BK015714">
    <property type="protein sequence ID" value="DAE21627.1"/>
    <property type="molecule type" value="Genomic_DNA"/>
</dbReference>
<evidence type="ECO:0000313" key="1">
    <source>
        <dbReference type="EMBL" id="DAE21627.1"/>
    </source>
</evidence>
<sequence>MFNNLKFWCKHQDVEIDKSELSYNYLVSYSFVKKPIVDFGREYRDSGTGRMVLTLKQKIAMQSLNSVEILILEELKKTIDDIESVSLYSFSLLET</sequence>